<gene>
    <name evidence="3" type="ORF">SAMN05421512_101418</name>
</gene>
<keyword evidence="2" id="KW-0812">Transmembrane</keyword>
<dbReference type="Proteomes" id="UP000219331">
    <property type="component" value="Unassembled WGS sequence"/>
</dbReference>
<evidence type="ECO:0000313" key="4">
    <source>
        <dbReference type="Proteomes" id="UP000219331"/>
    </source>
</evidence>
<feature type="transmembrane region" description="Helical" evidence="2">
    <location>
        <begin position="44"/>
        <end position="64"/>
    </location>
</feature>
<organism evidence="3 4">
    <name type="scientific">Stappia indica</name>
    <dbReference type="NCBI Taxonomy" id="538381"/>
    <lineage>
        <taxon>Bacteria</taxon>
        <taxon>Pseudomonadati</taxon>
        <taxon>Pseudomonadota</taxon>
        <taxon>Alphaproteobacteria</taxon>
        <taxon>Hyphomicrobiales</taxon>
        <taxon>Stappiaceae</taxon>
        <taxon>Stappia</taxon>
    </lineage>
</organism>
<evidence type="ECO:0000256" key="2">
    <source>
        <dbReference type="SAM" id="Phobius"/>
    </source>
</evidence>
<keyword evidence="2" id="KW-0472">Membrane</keyword>
<feature type="region of interest" description="Disordered" evidence="1">
    <location>
        <begin position="1"/>
        <end position="35"/>
    </location>
</feature>
<dbReference type="EMBL" id="OBML01000001">
    <property type="protein sequence ID" value="SOB90280.1"/>
    <property type="molecule type" value="Genomic_DNA"/>
</dbReference>
<reference evidence="3 4" key="1">
    <citation type="submission" date="2017-08" db="EMBL/GenBank/DDBJ databases">
        <authorList>
            <person name="de Groot N.N."/>
        </authorList>
    </citation>
    <scope>NUCLEOTIDE SEQUENCE [LARGE SCALE GENOMIC DNA]</scope>
    <source>
        <strain evidence="3 4">USBA 352</strain>
    </source>
</reference>
<dbReference type="OrthoDB" id="7678055at2"/>
<sequence>MDSRFPLDPFARPDAPLPKVGGLPDHSPGAGAEPGSVKGRLTDAALIAGAAVGLTLSLALALFVPQALQEFARLDAVVSAGTSVPATEFAERLFTLFLGLTVLAAAVSAFILSVLMTPAAQQPVFPAGRHAVKRRADRIRRSQEDLRNVRPV</sequence>
<dbReference type="RefSeq" id="WP_097173747.1">
    <property type="nucleotide sequence ID" value="NZ_OBML01000001.1"/>
</dbReference>
<dbReference type="AlphaFoldDB" id="A0A285R855"/>
<evidence type="ECO:0000256" key="1">
    <source>
        <dbReference type="SAM" id="MobiDB-lite"/>
    </source>
</evidence>
<keyword evidence="2" id="KW-1133">Transmembrane helix</keyword>
<keyword evidence="4" id="KW-1185">Reference proteome</keyword>
<name>A0A285R855_9HYPH</name>
<protein>
    <submittedName>
        <fullName evidence="3">Uncharacterized protein</fullName>
    </submittedName>
</protein>
<feature type="transmembrane region" description="Helical" evidence="2">
    <location>
        <begin position="93"/>
        <end position="116"/>
    </location>
</feature>
<proteinExistence type="predicted"/>
<evidence type="ECO:0000313" key="3">
    <source>
        <dbReference type="EMBL" id="SOB90280.1"/>
    </source>
</evidence>
<accession>A0A285R855</accession>